<feature type="transmembrane region" description="Helical" evidence="2">
    <location>
        <begin position="131"/>
        <end position="151"/>
    </location>
</feature>
<keyword evidence="2" id="KW-0812">Transmembrane</keyword>
<keyword evidence="4" id="KW-1185">Reference proteome</keyword>
<proteinExistence type="predicted"/>
<feature type="compositionally biased region" description="Basic residues" evidence="1">
    <location>
        <begin position="1203"/>
        <end position="1217"/>
    </location>
</feature>
<feature type="transmembrane region" description="Helical" evidence="2">
    <location>
        <begin position="371"/>
        <end position="393"/>
    </location>
</feature>
<comment type="caution">
    <text evidence="3">The sequence shown here is derived from an EMBL/GenBank/DDBJ whole genome shotgun (WGS) entry which is preliminary data.</text>
</comment>
<feature type="region of interest" description="Disordered" evidence="1">
    <location>
        <begin position="882"/>
        <end position="914"/>
    </location>
</feature>
<feature type="compositionally biased region" description="Gly residues" evidence="1">
    <location>
        <begin position="984"/>
        <end position="1009"/>
    </location>
</feature>
<feature type="region of interest" description="Disordered" evidence="1">
    <location>
        <begin position="545"/>
        <end position="630"/>
    </location>
</feature>
<reference evidence="3" key="1">
    <citation type="submission" date="2023-07" db="EMBL/GenBank/DDBJ databases">
        <authorList>
            <consortium name="AG Swart"/>
            <person name="Singh M."/>
            <person name="Singh A."/>
            <person name="Seah K."/>
            <person name="Emmerich C."/>
        </authorList>
    </citation>
    <scope>NUCLEOTIDE SEQUENCE</scope>
    <source>
        <strain evidence="3">DP1</strain>
    </source>
</reference>
<evidence type="ECO:0000313" key="3">
    <source>
        <dbReference type="EMBL" id="CAI2369574.1"/>
    </source>
</evidence>
<keyword evidence="2" id="KW-0472">Membrane</keyword>
<dbReference type="Proteomes" id="UP001295684">
    <property type="component" value="Unassembled WGS sequence"/>
</dbReference>
<dbReference type="AlphaFoldDB" id="A0AAD1UQK7"/>
<protein>
    <submittedName>
        <fullName evidence="3">Uncharacterized protein</fullName>
    </submittedName>
</protein>
<dbReference type="EMBL" id="CAMPGE010010729">
    <property type="protein sequence ID" value="CAI2369574.1"/>
    <property type="molecule type" value="Genomic_DNA"/>
</dbReference>
<accession>A0AAD1UQK7</accession>
<feature type="transmembrane region" description="Helical" evidence="2">
    <location>
        <begin position="12"/>
        <end position="37"/>
    </location>
</feature>
<feature type="region of interest" description="Disordered" evidence="1">
    <location>
        <begin position="938"/>
        <end position="1080"/>
    </location>
</feature>
<name>A0AAD1UQK7_EUPCR</name>
<organism evidence="3 4">
    <name type="scientific">Euplotes crassus</name>
    <dbReference type="NCBI Taxonomy" id="5936"/>
    <lineage>
        <taxon>Eukaryota</taxon>
        <taxon>Sar</taxon>
        <taxon>Alveolata</taxon>
        <taxon>Ciliophora</taxon>
        <taxon>Intramacronucleata</taxon>
        <taxon>Spirotrichea</taxon>
        <taxon>Hypotrichia</taxon>
        <taxon>Euplotida</taxon>
        <taxon>Euplotidae</taxon>
        <taxon>Moneuplotes</taxon>
    </lineage>
</organism>
<feature type="compositionally biased region" description="Basic and acidic residues" evidence="1">
    <location>
        <begin position="557"/>
        <end position="586"/>
    </location>
</feature>
<feature type="compositionally biased region" description="Polar residues" evidence="1">
    <location>
        <begin position="308"/>
        <end position="321"/>
    </location>
</feature>
<feature type="transmembrane region" description="Helical" evidence="2">
    <location>
        <begin position="163"/>
        <end position="188"/>
    </location>
</feature>
<feature type="compositionally biased region" description="Polar residues" evidence="1">
    <location>
        <begin position="1172"/>
        <end position="1194"/>
    </location>
</feature>
<feature type="compositionally biased region" description="Basic and acidic residues" evidence="1">
    <location>
        <begin position="777"/>
        <end position="810"/>
    </location>
</feature>
<feature type="region of interest" description="Disordered" evidence="1">
    <location>
        <begin position="1161"/>
        <end position="1233"/>
    </location>
</feature>
<feature type="region of interest" description="Disordered" evidence="1">
    <location>
        <begin position="296"/>
        <end position="333"/>
    </location>
</feature>
<evidence type="ECO:0000256" key="1">
    <source>
        <dbReference type="SAM" id="MobiDB-lite"/>
    </source>
</evidence>
<feature type="compositionally biased region" description="Basic residues" evidence="1">
    <location>
        <begin position="1012"/>
        <end position="1022"/>
    </location>
</feature>
<evidence type="ECO:0000256" key="2">
    <source>
        <dbReference type="SAM" id="Phobius"/>
    </source>
</evidence>
<feature type="transmembrane region" description="Helical" evidence="2">
    <location>
        <begin position="399"/>
        <end position="430"/>
    </location>
</feature>
<feature type="compositionally biased region" description="Basic and acidic residues" evidence="1">
    <location>
        <begin position="610"/>
        <end position="623"/>
    </location>
</feature>
<feature type="region of interest" description="Disordered" evidence="1">
    <location>
        <begin position="504"/>
        <end position="524"/>
    </location>
</feature>
<feature type="region of interest" description="Disordered" evidence="1">
    <location>
        <begin position="771"/>
        <end position="810"/>
    </location>
</feature>
<feature type="compositionally biased region" description="Acidic residues" evidence="1">
    <location>
        <begin position="512"/>
        <end position="522"/>
    </location>
</feature>
<evidence type="ECO:0000313" key="4">
    <source>
        <dbReference type="Proteomes" id="UP001295684"/>
    </source>
</evidence>
<sequence length="1233" mass="141260">MSEDTDLDGVGFFNCIGILITLIVGFAFIFVLARTLMFIRKIIFKLRIIMKNSYINEKACLGLPISTNNRAEEYTQRRDVFRKEIIRSWNLRFTNVFKYVLDRYNHLVYIIFCRTRTKIDKLNLLKPQFSFYLMIWFLPFFVMWTLAIFIVGTDLTIQAGTALGLSIVAGFFGSLISVVLTFWLHYFWNKNIWAAFERGSEEKIQAIEELDPNIAVEMPAINNEEDDNQSITTNVTRIFNYRLTSRNAFLGEEAKAQRNRMRRIQNTLLVPESQANTEEQFRATFMTNFTRRTLVTNTRTEDEENKLQRSPQNMDTRLQSSPEHEEEKSEAQTMAQDEPLACYKLIRDRETLGDVRLIQQESESIRNIQNIFFFLLLIITLCVCVGIASYTSFVMSNEAALMGFIIFVFGIILDMLIFRLFFCFLMTLFLKCIATNRKLQGSIQLSGKTSQMVHRMLQDMMLGTVEKNRVKEHKEKIAKVKPLKTKPKLAEIFLKRKLAEIRKNKGEKEGKEDSEDKEEDQEINIHNLQKFDIFEEKEYARLSSEGASTGRKIAYSVHEDEQVEKSGGEEEKKSTSGIVEDSKKDFSNGGINEDEKQDNLEQINNLSKDGSGEGSKEGSKDVSAEQNLLNDVSNEKSLTMKRLVGYYKDKVDPEPETYNDYCFEEDEFFPSVLNECIELNLLLLEKIYNTFKRKAATVVKNFRKDNFHHLKPKIIEATKPPPDELLRNKKRNDQVNELDDILEENSIHDETALIDKNSQIEDTYDEDKDIASGSEIRGSDHDFENELNERIDRNGLRTASREGMNRDEEDARRKALLANLHSQESSKNESRISSAIPEDDQIAFQDANLANINSKDGSDMDIVDDLEEQEMVYYPKEDQTQYSKPLGLNKAPKKKDPEPFSFGENSLKPSYDHSKLLEDQTQNEVLSDFLDDLEGIDEGDESINLIPGGTQDPNDPHDPHGTLGPHGPHGTTGLLGDADDIHGRNGGAHGRTGDINGGIGGFGGILGDPGKGKKKKRQKKKKLTEEQKRRLRKVGDIYGQNAEDLGLSPRGGKKKGGTKQEERATRFRGLNLNRPERSEAGEYDKLKRKLQKFRKRKDLSFWVDYDSPYAEFLPHRFREWVPETKTGLNLDENPKNMHANYKAMELSKIYSKGHGMVEETKEDEEFDPITGNYLSPNRAPSHNLRPKSNASMNVESVDELSSKKKSRGMTSSKRNKSLNKLPVVENSEEIIDF</sequence>
<feature type="compositionally biased region" description="Low complexity" evidence="1">
    <location>
        <begin position="961"/>
        <end position="976"/>
    </location>
</feature>
<keyword evidence="2" id="KW-1133">Transmembrane helix</keyword>
<gene>
    <name evidence="3" type="ORF">ECRASSUSDP1_LOCUS10877</name>
</gene>